<dbReference type="GO" id="GO:0043066">
    <property type="term" value="P:negative regulation of apoptotic process"/>
    <property type="evidence" value="ECO:0007669"/>
    <property type="project" value="TreeGrafter"/>
</dbReference>
<evidence type="ECO:0000256" key="6">
    <source>
        <dbReference type="ARBA" id="ARBA00022786"/>
    </source>
</evidence>
<evidence type="ECO:0000256" key="8">
    <source>
        <dbReference type="ARBA" id="ARBA00039894"/>
    </source>
</evidence>
<keyword evidence="7" id="KW-0067">ATP-binding</keyword>
<dbReference type="GO" id="GO:0016740">
    <property type="term" value="F:transferase activity"/>
    <property type="evidence" value="ECO:0007669"/>
    <property type="project" value="UniProtKB-KW"/>
</dbReference>
<dbReference type="EMBL" id="MN740571">
    <property type="protein sequence ID" value="QHU34460.1"/>
    <property type="molecule type" value="Genomic_DNA"/>
</dbReference>
<dbReference type="GO" id="GO:0005524">
    <property type="term" value="F:ATP binding"/>
    <property type="evidence" value="ECO:0007669"/>
    <property type="project" value="UniProtKB-KW"/>
</dbReference>
<evidence type="ECO:0000313" key="13">
    <source>
        <dbReference type="EMBL" id="QHU34460.1"/>
    </source>
</evidence>
<evidence type="ECO:0000256" key="10">
    <source>
        <dbReference type="ARBA" id="ARBA00042316"/>
    </source>
</evidence>
<dbReference type="InterPro" id="IPR016135">
    <property type="entry name" value="UBQ-conjugating_enzyme/RWD"/>
</dbReference>
<sequence length="242" mass="28367">MSTIPRTNALRLAKDIRNIMKNPLHDNGIYYQHDETNILIGYAMIVGPENTPYQHGFYLFKLEFTENYPHDPPKVLYFTQGDKIRFHPNLYRSGKVCVSILNTWRGEQWSSCQTISSILLTLVSLLHDKPLLNEPGITESHYDFQKYNEIITYKSMEHACLHMADEDHFNSNHNEFNMFYPTIINHIHTNINAIVEITKKLKDDNSENDNRVVTTNMYNMNARLNYKTLYKMSTNVKLQMAK</sequence>
<dbReference type="InterPro" id="IPR000608">
    <property type="entry name" value="UBC"/>
</dbReference>
<dbReference type="PROSITE" id="PS00183">
    <property type="entry name" value="UBC_1"/>
    <property type="match status" value="1"/>
</dbReference>
<dbReference type="GO" id="GO:0005737">
    <property type="term" value="C:cytoplasm"/>
    <property type="evidence" value="ECO:0007669"/>
    <property type="project" value="UniProtKB-SubCell"/>
</dbReference>
<protein>
    <recommendedName>
        <fullName evidence="8">Ubiquitin-conjugating enzyme E2 Z</fullName>
    </recommendedName>
    <alternativeName>
        <fullName evidence="9">E2 ubiquitin-conjugating enzyme Z</fullName>
    </alternativeName>
    <alternativeName>
        <fullName evidence="11">Ubiquitin carrier protein Z</fullName>
    </alternativeName>
    <alternativeName>
        <fullName evidence="10">Ubiquitin-protein ligase Z</fullName>
    </alternativeName>
</protein>
<evidence type="ECO:0000256" key="4">
    <source>
        <dbReference type="ARBA" id="ARBA00022703"/>
    </source>
</evidence>
<evidence type="ECO:0000256" key="2">
    <source>
        <dbReference type="ARBA" id="ARBA00022490"/>
    </source>
</evidence>
<dbReference type="GO" id="GO:0004869">
    <property type="term" value="F:cysteine-type endopeptidase inhibitor activity"/>
    <property type="evidence" value="ECO:0007669"/>
    <property type="project" value="TreeGrafter"/>
</dbReference>
<dbReference type="Pfam" id="PF00179">
    <property type="entry name" value="UQ_con"/>
    <property type="match status" value="1"/>
</dbReference>
<dbReference type="Gene3D" id="3.10.110.10">
    <property type="entry name" value="Ubiquitin Conjugating Enzyme"/>
    <property type="match status" value="1"/>
</dbReference>
<keyword evidence="4" id="KW-0053">Apoptosis</keyword>
<name>A0A6C0LVP9_9ZZZZ</name>
<accession>A0A6C0LVP9</accession>
<evidence type="ECO:0000256" key="11">
    <source>
        <dbReference type="ARBA" id="ARBA00042401"/>
    </source>
</evidence>
<dbReference type="GO" id="GO:0005634">
    <property type="term" value="C:nucleus"/>
    <property type="evidence" value="ECO:0007669"/>
    <property type="project" value="TreeGrafter"/>
</dbReference>
<evidence type="ECO:0000256" key="3">
    <source>
        <dbReference type="ARBA" id="ARBA00022679"/>
    </source>
</evidence>
<feature type="domain" description="UBC core" evidence="12">
    <location>
        <begin position="7"/>
        <end position="164"/>
    </location>
</feature>
<evidence type="ECO:0000259" key="12">
    <source>
        <dbReference type="PROSITE" id="PS50127"/>
    </source>
</evidence>
<proteinExistence type="predicted"/>
<evidence type="ECO:0000256" key="7">
    <source>
        <dbReference type="ARBA" id="ARBA00022840"/>
    </source>
</evidence>
<dbReference type="PROSITE" id="PS50127">
    <property type="entry name" value="UBC_2"/>
    <property type="match status" value="1"/>
</dbReference>
<dbReference type="AlphaFoldDB" id="A0A6C0LVP9"/>
<evidence type="ECO:0000256" key="5">
    <source>
        <dbReference type="ARBA" id="ARBA00022741"/>
    </source>
</evidence>
<keyword evidence="2" id="KW-0963">Cytoplasm</keyword>
<reference evidence="13" key="1">
    <citation type="journal article" date="2020" name="Nature">
        <title>Giant virus diversity and host interactions through global metagenomics.</title>
        <authorList>
            <person name="Schulz F."/>
            <person name="Roux S."/>
            <person name="Paez-Espino D."/>
            <person name="Jungbluth S."/>
            <person name="Walsh D.A."/>
            <person name="Denef V.J."/>
            <person name="McMahon K.D."/>
            <person name="Konstantinidis K.T."/>
            <person name="Eloe-Fadrosh E.A."/>
            <person name="Kyrpides N.C."/>
            <person name="Woyke T."/>
        </authorList>
    </citation>
    <scope>NUCLEOTIDE SEQUENCE</scope>
    <source>
        <strain evidence="13">GVMAG-S-1016713-123</strain>
    </source>
</reference>
<evidence type="ECO:0000256" key="1">
    <source>
        <dbReference type="ARBA" id="ARBA00004496"/>
    </source>
</evidence>
<keyword evidence="3" id="KW-0808">Transferase</keyword>
<keyword evidence="6" id="KW-0833">Ubl conjugation pathway</keyword>
<dbReference type="PANTHER" id="PTHR46116:SF26">
    <property type="entry name" value="UBIQUITIN-CONJUGATING ENZYME E2 Z"/>
    <property type="match status" value="1"/>
</dbReference>
<evidence type="ECO:0000256" key="9">
    <source>
        <dbReference type="ARBA" id="ARBA00041798"/>
    </source>
</evidence>
<organism evidence="13">
    <name type="scientific">viral metagenome</name>
    <dbReference type="NCBI Taxonomy" id="1070528"/>
    <lineage>
        <taxon>unclassified sequences</taxon>
        <taxon>metagenomes</taxon>
        <taxon>organismal metagenomes</taxon>
    </lineage>
</organism>
<dbReference type="GO" id="GO:0006915">
    <property type="term" value="P:apoptotic process"/>
    <property type="evidence" value="ECO:0007669"/>
    <property type="project" value="UniProtKB-KW"/>
</dbReference>
<comment type="subcellular location">
    <subcellularLocation>
        <location evidence="1">Cytoplasm</location>
    </subcellularLocation>
</comment>
<dbReference type="SMART" id="SM00212">
    <property type="entry name" value="UBCc"/>
    <property type="match status" value="1"/>
</dbReference>
<keyword evidence="5" id="KW-0547">Nucleotide-binding</keyword>
<dbReference type="InterPro" id="IPR023313">
    <property type="entry name" value="UBQ-conjugating_AS"/>
</dbReference>
<dbReference type="SUPFAM" id="SSF54495">
    <property type="entry name" value="UBC-like"/>
    <property type="match status" value="1"/>
</dbReference>
<dbReference type="PANTHER" id="PTHR46116">
    <property type="entry name" value="(E3-INDEPENDENT) E2 UBIQUITIN-CONJUGATING ENZYME"/>
    <property type="match status" value="1"/>
</dbReference>